<evidence type="ECO:0000313" key="2">
    <source>
        <dbReference type="Proteomes" id="UP001066276"/>
    </source>
</evidence>
<gene>
    <name evidence="1" type="ORF">NDU88_006406</name>
</gene>
<name>A0AAV7VLW8_PLEWA</name>
<organism evidence="1 2">
    <name type="scientific">Pleurodeles waltl</name>
    <name type="common">Iberian ribbed newt</name>
    <dbReference type="NCBI Taxonomy" id="8319"/>
    <lineage>
        <taxon>Eukaryota</taxon>
        <taxon>Metazoa</taxon>
        <taxon>Chordata</taxon>
        <taxon>Craniata</taxon>
        <taxon>Vertebrata</taxon>
        <taxon>Euteleostomi</taxon>
        <taxon>Amphibia</taxon>
        <taxon>Batrachia</taxon>
        <taxon>Caudata</taxon>
        <taxon>Salamandroidea</taxon>
        <taxon>Salamandridae</taxon>
        <taxon>Pleurodelinae</taxon>
        <taxon>Pleurodeles</taxon>
    </lineage>
</organism>
<comment type="caution">
    <text evidence="1">The sequence shown here is derived from an EMBL/GenBank/DDBJ whole genome shotgun (WGS) entry which is preliminary data.</text>
</comment>
<evidence type="ECO:0000313" key="1">
    <source>
        <dbReference type="EMBL" id="KAJ1202609.1"/>
    </source>
</evidence>
<dbReference type="EMBL" id="JANPWB010000003">
    <property type="protein sequence ID" value="KAJ1202609.1"/>
    <property type="molecule type" value="Genomic_DNA"/>
</dbReference>
<proteinExistence type="predicted"/>
<sequence length="116" mass="12481">MGAGLHEYLSGLSVVQEASNDWSGSRSSNRSFQFQAVCSLEFQWWIKGYAGWAWLPPEGLGLRPLDMNAKGLGKKRSCFAGFPDILPDDLPLGISKQLPLGSSRCGRVPSGNPGAV</sequence>
<dbReference type="Proteomes" id="UP001066276">
    <property type="component" value="Chromosome 2_1"/>
</dbReference>
<dbReference type="AlphaFoldDB" id="A0AAV7VLW8"/>
<accession>A0AAV7VLW8</accession>
<protein>
    <submittedName>
        <fullName evidence="1">Uncharacterized protein</fullName>
    </submittedName>
</protein>
<keyword evidence="2" id="KW-1185">Reference proteome</keyword>
<reference evidence="1" key="1">
    <citation type="journal article" date="2022" name="bioRxiv">
        <title>Sequencing and chromosome-scale assembly of the giantPleurodeles waltlgenome.</title>
        <authorList>
            <person name="Brown T."/>
            <person name="Elewa A."/>
            <person name="Iarovenko S."/>
            <person name="Subramanian E."/>
            <person name="Araus A.J."/>
            <person name="Petzold A."/>
            <person name="Susuki M."/>
            <person name="Suzuki K.-i.T."/>
            <person name="Hayashi T."/>
            <person name="Toyoda A."/>
            <person name="Oliveira C."/>
            <person name="Osipova E."/>
            <person name="Leigh N.D."/>
            <person name="Simon A."/>
            <person name="Yun M.H."/>
        </authorList>
    </citation>
    <scope>NUCLEOTIDE SEQUENCE</scope>
    <source>
        <strain evidence="1">20211129_DDA</strain>
        <tissue evidence="1">Liver</tissue>
    </source>
</reference>